<name>A0A4R6UXR3_9PSEU</name>
<evidence type="ECO:0000313" key="2">
    <source>
        <dbReference type="EMBL" id="TDQ50809.1"/>
    </source>
</evidence>
<dbReference type="OrthoDB" id="2611891at2"/>
<dbReference type="AlphaFoldDB" id="A0A4R6UXR3"/>
<dbReference type="EMBL" id="SNYO01000009">
    <property type="protein sequence ID" value="TDQ50809.1"/>
    <property type="molecule type" value="Genomic_DNA"/>
</dbReference>
<dbReference type="RefSeq" id="WP_133828885.1">
    <property type="nucleotide sequence ID" value="NZ_BAABHR010000003.1"/>
</dbReference>
<reference evidence="2 3" key="1">
    <citation type="submission" date="2019-03" db="EMBL/GenBank/DDBJ databases">
        <title>Genomic Encyclopedia of Type Strains, Phase IV (KMG-IV): sequencing the most valuable type-strain genomes for metagenomic binning, comparative biology and taxonomic classification.</title>
        <authorList>
            <person name="Goeker M."/>
        </authorList>
    </citation>
    <scope>NUCLEOTIDE SEQUENCE [LARGE SCALE GENOMIC DNA]</scope>
    <source>
        <strain evidence="2 3">DSM 45775</strain>
    </source>
</reference>
<organism evidence="2 3">
    <name type="scientific">Actinomycetospora succinea</name>
    <dbReference type="NCBI Taxonomy" id="663603"/>
    <lineage>
        <taxon>Bacteria</taxon>
        <taxon>Bacillati</taxon>
        <taxon>Actinomycetota</taxon>
        <taxon>Actinomycetes</taxon>
        <taxon>Pseudonocardiales</taxon>
        <taxon>Pseudonocardiaceae</taxon>
        <taxon>Actinomycetospora</taxon>
    </lineage>
</organism>
<sequence length="115" mass="11979">MITGAHAILYSADAEADRAFLKDLLGTRTVDAGGGWLIIGLPPAEVAVHPTDGEPEHELYLICDDVEATAADLRARGVGVDPVTDQGWGLLTAIHLPGGGRLGMYEPRHPVAAGS</sequence>
<keyword evidence="3" id="KW-1185">Reference proteome</keyword>
<dbReference type="Gene3D" id="3.10.180.10">
    <property type="entry name" value="2,3-Dihydroxybiphenyl 1,2-Dioxygenase, domain 1"/>
    <property type="match status" value="1"/>
</dbReference>
<evidence type="ECO:0000259" key="1">
    <source>
        <dbReference type="PROSITE" id="PS51819"/>
    </source>
</evidence>
<evidence type="ECO:0000313" key="3">
    <source>
        <dbReference type="Proteomes" id="UP000295705"/>
    </source>
</evidence>
<gene>
    <name evidence="2" type="ORF">EV188_10917</name>
</gene>
<feature type="domain" description="VOC" evidence="1">
    <location>
        <begin position="3"/>
        <end position="107"/>
    </location>
</feature>
<dbReference type="PROSITE" id="PS51819">
    <property type="entry name" value="VOC"/>
    <property type="match status" value="1"/>
</dbReference>
<protein>
    <recommendedName>
        <fullName evidence="1">VOC domain-containing protein</fullName>
    </recommendedName>
</protein>
<proteinExistence type="predicted"/>
<accession>A0A4R6UXR3</accession>
<dbReference type="InterPro" id="IPR037523">
    <property type="entry name" value="VOC_core"/>
</dbReference>
<dbReference type="SUPFAM" id="SSF54593">
    <property type="entry name" value="Glyoxalase/Bleomycin resistance protein/Dihydroxybiphenyl dioxygenase"/>
    <property type="match status" value="1"/>
</dbReference>
<comment type="caution">
    <text evidence="2">The sequence shown here is derived from an EMBL/GenBank/DDBJ whole genome shotgun (WGS) entry which is preliminary data.</text>
</comment>
<dbReference type="InterPro" id="IPR029068">
    <property type="entry name" value="Glyas_Bleomycin-R_OHBP_Dase"/>
</dbReference>
<dbReference type="Proteomes" id="UP000295705">
    <property type="component" value="Unassembled WGS sequence"/>
</dbReference>